<dbReference type="AlphaFoldDB" id="A0A1L9Q3A8"/>
<gene>
    <name evidence="2" type="ORF">ASPVEDRAFT_47376</name>
</gene>
<dbReference type="EMBL" id="KV878139">
    <property type="protein sequence ID" value="OJJ08192.1"/>
    <property type="molecule type" value="Genomic_DNA"/>
</dbReference>
<organism evidence="2 3">
    <name type="scientific">Aspergillus versicolor CBS 583.65</name>
    <dbReference type="NCBI Taxonomy" id="1036611"/>
    <lineage>
        <taxon>Eukaryota</taxon>
        <taxon>Fungi</taxon>
        <taxon>Dikarya</taxon>
        <taxon>Ascomycota</taxon>
        <taxon>Pezizomycotina</taxon>
        <taxon>Eurotiomycetes</taxon>
        <taxon>Eurotiomycetidae</taxon>
        <taxon>Eurotiales</taxon>
        <taxon>Aspergillaceae</taxon>
        <taxon>Aspergillus</taxon>
        <taxon>Aspergillus subgen. Nidulantes</taxon>
    </lineage>
</organism>
<dbReference type="VEuPathDB" id="FungiDB:ASPVEDRAFT_47376"/>
<accession>A0A1L9Q3A8</accession>
<evidence type="ECO:0000313" key="3">
    <source>
        <dbReference type="Proteomes" id="UP000184073"/>
    </source>
</evidence>
<feature type="compositionally biased region" description="Polar residues" evidence="1">
    <location>
        <begin position="69"/>
        <end position="82"/>
    </location>
</feature>
<proteinExistence type="predicted"/>
<evidence type="ECO:0000256" key="1">
    <source>
        <dbReference type="SAM" id="MobiDB-lite"/>
    </source>
</evidence>
<name>A0A1L9Q3A8_ASPVE</name>
<dbReference type="GeneID" id="63729277"/>
<dbReference type="RefSeq" id="XP_040673954.1">
    <property type="nucleotide sequence ID" value="XM_040813766.1"/>
</dbReference>
<reference evidence="3" key="1">
    <citation type="journal article" date="2017" name="Genome Biol.">
        <title>Comparative genomics reveals high biological diversity and specific adaptations in the industrially and medically important fungal genus Aspergillus.</title>
        <authorList>
            <person name="de Vries R.P."/>
            <person name="Riley R."/>
            <person name="Wiebenga A."/>
            <person name="Aguilar-Osorio G."/>
            <person name="Amillis S."/>
            <person name="Uchima C.A."/>
            <person name="Anderluh G."/>
            <person name="Asadollahi M."/>
            <person name="Askin M."/>
            <person name="Barry K."/>
            <person name="Battaglia E."/>
            <person name="Bayram O."/>
            <person name="Benocci T."/>
            <person name="Braus-Stromeyer S.A."/>
            <person name="Caldana C."/>
            <person name="Canovas D."/>
            <person name="Cerqueira G.C."/>
            <person name="Chen F."/>
            <person name="Chen W."/>
            <person name="Choi C."/>
            <person name="Clum A."/>
            <person name="Dos Santos R.A."/>
            <person name="Damasio A.R."/>
            <person name="Diallinas G."/>
            <person name="Emri T."/>
            <person name="Fekete E."/>
            <person name="Flipphi M."/>
            <person name="Freyberg S."/>
            <person name="Gallo A."/>
            <person name="Gournas C."/>
            <person name="Habgood R."/>
            <person name="Hainaut M."/>
            <person name="Harispe M.L."/>
            <person name="Henrissat B."/>
            <person name="Hilden K.S."/>
            <person name="Hope R."/>
            <person name="Hossain A."/>
            <person name="Karabika E."/>
            <person name="Karaffa L."/>
            <person name="Karanyi Z."/>
            <person name="Krasevec N."/>
            <person name="Kuo A."/>
            <person name="Kusch H."/>
            <person name="LaButti K."/>
            <person name="Lagendijk E.L."/>
            <person name="Lapidus A."/>
            <person name="Levasseur A."/>
            <person name="Lindquist E."/>
            <person name="Lipzen A."/>
            <person name="Logrieco A.F."/>
            <person name="MacCabe A."/>
            <person name="Maekelae M.R."/>
            <person name="Malavazi I."/>
            <person name="Melin P."/>
            <person name="Meyer V."/>
            <person name="Mielnichuk N."/>
            <person name="Miskei M."/>
            <person name="Molnar A.P."/>
            <person name="Mule G."/>
            <person name="Ngan C.Y."/>
            <person name="Orejas M."/>
            <person name="Orosz E."/>
            <person name="Ouedraogo J.P."/>
            <person name="Overkamp K.M."/>
            <person name="Park H.-S."/>
            <person name="Perrone G."/>
            <person name="Piumi F."/>
            <person name="Punt P.J."/>
            <person name="Ram A.F."/>
            <person name="Ramon A."/>
            <person name="Rauscher S."/>
            <person name="Record E."/>
            <person name="Riano-Pachon D.M."/>
            <person name="Robert V."/>
            <person name="Roehrig J."/>
            <person name="Ruller R."/>
            <person name="Salamov A."/>
            <person name="Salih N.S."/>
            <person name="Samson R.A."/>
            <person name="Sandor E."/>
            <person name="Sanguinetti M."/>
            <person name="Schuetze T."/>
            <person name="Sepcic K."/>
            <person name="Shelest E."/>
            <person name="Sherlock G."/>
            <person name="Sophianopoulou V."/>
            <person name="Squina F.M."/>
            <person name="Sun H."/>
            <person name="Susca A."/>
            <person name="Todd R.B."/>
            <person name="Tsang A."/>
            <person name="Unkles S.E."/>
            <person name="van de Wiele N."/>
            <person name="van Rossen-Uffink D."/>
            <person name="Oliveira J.V."/>
            <person name="Vesth T.C."/>
            <person name="Visser J."/>
            <person name="Yu J.-H."/>
            <person name="Zhou M."/>
            <person name="Andersen M.R."/>
            <person name="Archer D.B."/>
            <person name="Baker S.E."/>
            <person name="Benoit I."/>
            <person name="Brakhage A.A."/>
            <person name="Braus G.H."/>
            <person name="Fischer R."/>
            <person name="Frisvad J.C."/>
            <person name="Goldman G.H."/>
            <person name="Houbraken J."/>
            <person name="Oakley B."/>
            <person name="Pocsi I."/>
            <person name="Scazzocchio C."/>
            <person name="Seiboth B."/>
            <person name="vanKuyk P.A."/>
            <person name="Wortman J."/>
            <person name="Dyer P.S."/>
            <person name="Grigoriev I.V."/>
        </authorList>
    </citation>
    <scope>NUCLEOTIDE SEQUENCE [LARGE SCALE GENOMIC DNA]</scope>
    <source>
        <strain evidence="3">CBS 583.65</strain>
    </source>
</reference>
<feature type="region of interest" description="Disordered" evidence="1">
    <location>
        <begin position="45"/>
        <end position="108"/>
    </location>
</feature>
<keyword evidence="3" id="KW-1185">Reference proteome</keyword>
<feature type="compositionally biased region" description="Low complexity" evidence="1">
    <location>
        <begin position="83"/>
        <end position="92"/>
    </location>
</feature>
<dbReference type="Proteomes" id="UP000184073">
    <property type="component" value="Unassembled WGS sequence"/>
</dbReference>
<sequence>MPFSRSCLSATLLRLQSTPVASIAVNSRCLVRVSSDSVSNQGMRALDKEALAMPTFGPSQLLRDGPRSATPSPNQSSLGHSQSPTAPASSTSWRRLKPDGDGANCPGLQSRVWLFTDTL</sequence>
<evidence type="ECO:0000313" key="2">
    <source>
        <dbReference type="EMBL" id="OJJ08192.1"/>
    </source>
</evidence>
<protein>
    <submittedName>
        <fullName evidence="2">Uncharacterized protein</fullName>
    </submittedName>
</protein>